<reference evidence="1 2" key="1">
    <citation type="journal article" date="2016" name="Nat. Commun.">
        <title>Thousands of microbial genomes shed light on interconnected biogeochemical processes in an aquifer system.</title>
        <authorList>
            <person name="Anantharaman K."/>
            <person name="Brown C.T."/>
            <person name="Hug L.A."/>
            <person name="Sharon I."/>
            <person name="Castelle C.J."/>
            <person name="Probst A.J."/>
            <person name="Thomas B.C."/>
            <person name="Singh A."/>
            <person name="Wilkins M.J."/>
            <person name="Karaoz U."/>
            <person name="Brodie E.L."/>
            <person name="Williams K.H."/>
            <person name="Hubbard S.S."/>
            <person name="Banfield J.F."/>
        </authorList>
    </citation>
    <scope>NUCLEOTIDE SEQUENCE [LARGE SCALE GENOMIC DNA]</scope>
</reference>
<dbReference type="InterPro" id="IPR017853">
    <property type="entry name" value="GH"/>
</dbReference>
<sequence length="550" mass="63514">MKKLFGLFCFLFLFIYQVNAVEEIGINNKFGMHIAVPADEDLQAVSDLVNSNHGKWGYVTMVIPDNDLDLKKWQAVFDKLRHLRLIPIIRLATHAQDANWVEPKKEDADKWLKFLNSLNWVVKNRYVILFNEPNHANEWGGRVDAEAYAETALEYARIFKKNNPDYFLMLSGLDQAAPQQLPNYASGSWFLNTVVTKIGKDDFEKNFDGLSSHSYPNPGFVGSPYNEGWGSVAGYRSELALLAELGVTKELPVFITETGWQREVLGEQTVTDYLLWTFNNLWLPDTRVVAVTPFILNYQSEPFLGFSWQKQNESGFYQQYETVKSLEKIAGEPIKFENIIFQNRLPKELVEDSSFLMPLTVTNLGQGLWDSEDDYELRLISKADYFYKFDKLKNIEPGQVAIVNFEFHTPKRLGRSVVKIGLFQNGKLLRTSNPWPIKIMPLQNLTLQYRLLNLKNSGEDFQVELYDQYEHLVHLAKKVTGTKGKIVLHKVRNVALGEKYRVVLLKPGYLPRQTFVVFNNQNNQAKIKLMLPLDWNRDGQWSLSDLAFWE</sequence>
<protein>
    <submittedName>
        <fullName evidence="1">Uncharacterized protein</fullName>
    </submittedName>
</protein>
<dbReference type="SUPFAM" id="SSF51445">
    <property type="entry name" value="(Trans)glycosidases"/>
    <property type="match status" value="1"/>
</dbReference>
<evidence type="ECO:0000313" key="2">
    <source>
        <dbReference type="Proteomes" id="UP000178450"/>
    </source>
</evidence>
<name>A0A1F7KAP8_9BACT</name>
<dbReference type="AlphaFoldDB" id="A0A1F7KAP8"/>
<proteinExistence type="predicted"/>
<evidence type="ECO:0000313" key="1">
    <source>
        <dbReference type="EMBL" id="OGK64930.1"/>
    </source>
</evidence>
<dbReference type="EMBL" id="MGBG01000013">
    <property type="protein sequence ID" value="OGK64930.1"/>
    <property type="molecule type" value="Genomic_DNA"/>
</dbReference>
<dbReference type="Gene3D" id="3.20.20.80">
    <property type="entry name" value="Glycosidases"/>
    <property type="match status" value="1"/>
</dbReference>
<accession>A0A1F7KAP8</accession>
<comment type="caution">
    <text evidence="1">The sequence shown here is derived from an EMBL/GenBank/DDBJ whole genome shotgun (WGS) entry which is preliminary data.</text>
</comment>
<dbReference type="Proteomes" id="UP000178450">
    <property type="component" value="Unassembled WGS sequence"/>
</dbReference>
<organism evidence="1 2">
    <name type="scientific">Candidatus Roizmanbacteria bacterium RIFOXYA1_FULL_41_12</name>
    <dbReference type="NCBI Taxonomy" id="1802082"/>
    <lineage>
        <taxon>Bacteria</taxon>
        <taxon>Candidatus Roizmaniibacteriota</taxon>
    </lineage>
</organism>
<gene>
    <name evidence="1" type="ORF">A2209_04515</name>
</gene>